<feature type="compositionally biased region" description="Pro residues" evidence="3">
    <location>
        <begin position="30"/>
        <end position="41"/>
    </location>
</feature>
<protein>
    <submittedName>
        <fullName evidence="4">Uncharacterized protein</fullName>
    </submittedName>
</protein>
<reference evidence="5" key="1">
    <citation type="submission" date="2019-10" db="EMBL/GenBank/DDBJ databases">
        <title>Corvus moneduloides (New Caledonian crow) genome, bCorMon1, primary haplotype.</title>
        <authorList>
            <person name="Rutz C."/>
            <person name="Fungtammasan C."/>
            <person name="Mountcastle J."/>
            <person name="Formenti G."/>
            <person name="Chow W."/>
            <person name="Howe K."/>
            <person name="Steele M.P."/>
            <person name="Fernandes J."/>
            <person name="Gilbert M.T.P."/>
            <person name="Fedrigo O."/>
            <person name="Jarvis E.D."/>
            <person name="Gemmell N."/>
        </authorList>
    </citation>
    <scope>NUCLEOTIDE SEQUENCE [LARGE SCALE GENOMIC DNA]</scope>
</reference>
<keyword evidence="2" id="KW-0175">Coiled coil</keyword>
<gene>
    <name evidence="4" type="primary">C28H19orf25</name>
</gene>
<feature type="coiled-coil region" evidence="2">
    <location>
        <begin position="91"/>
        <end position="132"/>
    </location>
</feature>
<dbReference type="Ensembl" id="ENSCMUT00000032170.1">
    <property type="protein sequence ID" value="ENSCMUP00000033921.1"/>
    <property type="gene ID" value="ENSCMUG00000017383.1"/>
</dbReference>
<comment type="similarity">
    <text evidence="1">Belongs to the UPF0449 family.</text>
</comment>
<sequence length="134" mass="14919">MSSKAKRVLPTRPEPPSVEQILADVQGAPPTDPVFVLPPEPPQDHGPAPGEPAVGREGGRGDTPSPAEPPLCPPGCPEPAAEERERLYQQVRSYVGMNQRLQEAREQLRERRRELERVGEALDRRITEMKQKVF</sequence>
<dbReference type="PANTHER" id="PTHR34766">
    <property type="entry name" value="UPF0449 PROTEIN C19ORF25"/>
    <property type="match status" value="1"/>
</dbReference>
<keyword evidence="5" id="KW-1185">Reference proteome</keyword>
<evidence type="ECO:0000256" key="1">
    <source>
        <dbReference type="ARBA" id="ARBA00006137"/>
    </source>
</evidence>
<dbReference type="OMA" id="RFQQCRR"/>
<evidence type="ECO:0000313" key="5">
    <source>
        <dbReference type="Proteomes" id="UP000694553"/>
    </source>
</evidence>
<reference evidence="4" key="3">
    <citation type="submission" date="2025-09" db="UniProtKB">
        <authorList>
            <consortium name="Ensembl"/>
        </authorList>
    </citation>
    <scope>IDENTIFICATION</scope>
</reference>
<dbReference type="AlphaFoldDB" id="A0A8U7NR63"/>
<organism evidence="4 5">
    <name type="scientific">Corvus moneduloides</name>
    <name type="common">New Caledonian crow</name>
    <dbReference type="NCBI Taxonomy" id="1196302"/>
    <lineage>
        <taxon>Eukaryota</taxon>
        <taxon>Metazoa</taxon>
        <taxon>Chordata</taxon>
        <taxon>Craniata</taxon>
        <taxon>Vertebrata</taxon>
        <taxon>Euteleostomi</taxon>
        <taxon>Archelosauria</taxon>
        <taxon>Archosauria</taxon>
        <taxon>Dinosauria</taxon>
        <taxon>Saurischia</taxon>
        <taxon>Theropoda</taxon>
        <taxon>Coelurosauria</taxon>
        <taxon>Aves</taxon>
        <taxon>Neognathae</taxon>
        <taxon>Neoaves</taxon>
        <taxon>Telluraves</taxon>
        <taxon>Australaves</taxon>
        <taxon>Passeriformes</taxon>
        <taxon>Corvoidea</taxon>
        <taxon>Corvidae</taxon>
        <taxon>Corvus</taxon>
    </lineage>
</organism>
<evidence type="ECO:0000313" key="4">
    <source>
        <dbReference type="Ensembl" id="ENSCMUP00000033921.1"/>
    </source>
</evidence>
<dbReference type="Pfam" id="PF15136">
    <property type="entry name" value="UPF0449"/>
    <property type="match status" value="1"/>
</dbReference>
<feature type="region of interest" description="Disordered" evidence="3">
    <location>
        <begin position="1"/>
        <end position="81"/>
    </location>
</feature>
<dbReference type="Proteomes" id="UP000694553">
    <property type="component" value="Unassembled WGS sequence"/>
</dbReference>
<evidence type="ECO:0000256" key="3">
    <source>
        <dbReference type="SAM" id="MobiDB-lite"/>
    </source>
</evidence>
<reference evidence="4" key="2">
    <citation type="submission" date="2025-08" db="UniProtKB">
        <authorList>
            <consortium name="Ensembl"/>
        </authorList>
    </citation>
    <scope>IDENTIFICATION</scope>
</reference>
<evidence type="ECO:0000256" key="2">
    <source>
        <dbReference type="SAM" id="Coils"/>
    </source>
</evidence>
<feature type="compositionally biased region" description="Pro residues" evidence="3">
    <location>
        <begin position="66"/>
        <end position="77"/>
    </location>
</feature>
<proteinExistence type="inferred from homology"/>
<name>A0A8U7NR63_CORMO</name>
<accession>A0A8U7NR63</accession>
<dbReference type="InterPro" id="IPR028227">
    <property type="entry name" value="UPF0449"/>
</dbReference>
<dbReference type="PANTHER" id="PTHR34766:SF1">
    <property type="entry name" value="UPF0449 PROTEIN C19ORF25"/>
    <property type="match status" value="1"/>
</dbReference>